<keyword evidence="3" id="KW-1185">Reference proteome</keyword>
<evidence type="ECO:0000313" key="3">
    <source>
        <dbReference type="Proteomes" id="UP000245119"/>
    </source>
</evidence>
<dbReference type="InterPro" id="IPR001466">
    <property type="entry name" value="Beta-lactam-related"/>
</dbReference>
<dbReference type="PANTHER" id="PTHR43319:SF3">
    <property type="entry name" value="BETA-LACTAMASE-RELATED DOMAIN-CONTAINING PROTEIN"/>
    <property type="match status" value="1"/>
</dbReference>
<dbReference type="STRING" id="400727.A0A2T7P9U9"/>
<dbReference type="Gene3D" id="3.40.710.10">
    <property type="entry name" value="DD-peptidase/beta-lactamase superfamily"/>
    <property type="match status" value="1"/>
</dbReference>
<comment type="caution">
    <text evidence="2">The sequence shown here is derived from an EMBL/GenBank/DDBJ whole genome shotgun (WGS) entry which is preliminary data.</text>
</comment>
<protein>
    <recommendedName>
        <fullName evidence="1">Beta-lactamase-related domain-containing protein</fullName>
    </recommendedName>
</protein>
<dbReference type="InterPro" id="IPR052907">
    <property type="entry name" value="Beta-lactamase/esterase"/>
</dbReference>
<dbReference type="SUPFAM" id="SSF56601">
    <property type="entry name" value="beta-lactamase/transpeptidase-like"/>
    <property type="match status" value="1"/>
</dbReference>
<proteinExistence type="predicted"/>
<dbReference type="InterPro" id="IPR012338">
    <property type="entry name" value="Beta-lactam/transpept-like"/>
</dbReference>
<name>A0A2T7P9U9_POMCA</name>
<dbReference type="OrthoDB" id="5946976at2759"/>
<dbReference type="Proteomes" id="UP000245119">
    <property type="component" value="Linkage Group LG5"/>
</dbReference>
<organism evidence="2 3">
    <name type="scientific">Pomacea canaliculata</name>
    <name type="common">Golden apple snail</name>
    <dbReference type="NCBI Taxonomy" id="400727"/>
    <lineage>
        <taxon>Eukaryota</taxon>
        <taxon>Metazoa</taxon>
        <taxon>Spiralia</taxon>
        <taxon>Lophotrochozoa</taxon>
        <taxon>Mollusca</taxon>
        <taxon>Gastropoda</taxon>
        <taxon>Caenogastropoda</taxon>
        <taxon>Architaenioglossa</taxon>
        <taxon>Ampullarioidea</taxon>
        <taxon>Ampullariidae</taxon>
        <taxon>Pomacea</taxon>
    </lineage>
</organism>
<dbReference type="Pfam" id="PF00144">
    <property type="entry name" value="Beta-lactamase"/>
    <property type="match status" value="1"/>
</dbReference>
<dbReference type="AlphaFoldDB" id="A0A2T7P9U9"/>
<reference evidence="2 3" key="1">
    <citation type="submission" date="2018-04" db="EMBL/GenBank/DDBJ databases">
        <title>The genome of golden apple snail Pomacea canaliculata provides insight into stress tolerance and invasive adaptation.</title>
        <authorList>
            <person name="Liu C."/>
            <person name="Liu B."/>
            <person name="Ren Y."/>
            <person name="Zhang Y."/>
            <person name="Wang H."/>
            <person name="Li S."/>
            <person name="Jiang F."/>
            <person name="Yin L."/>
            <person name="Zhang G."/>
            <person name="Qian W."/>
            <person name="Fan W."/>
        </authorList>
    </citation>
    <scope>NUCLEOTIDE SEQUENCE [LARGE SCALE GENOMIC DNA]</scope>
    <source>
        <strain evidence="2">SZHN2017</strain>
        <tissue evidence="2">Muscle</tissue>
    </source>
</reference>
<gene>
    <name evidence="2" type="ORF">C0Q70_09443</name>
</gene>
<dbReference type="EMBL" id="PZQS01000005">
    <property type="protein sequence ID" value="PVD30181.1"/>
    <property type="molecule type" value="Genomic_DNA"/>
</dbReference>
<evidence type="ECO:0000259" key="1">
    <source>
        <dbReference type="Pfam" id="PF00144"/>
    </source>
</evidence>
<sequence>MARLTATVLQAAVAAVVGVVAWQWYQSSARLPPVSGGFVHPAYQPVADLFRKLVEDGTERGGSFAVYHQGEKLVELWGGYANPHSSLPWQESTVTATFSSTKGMAALSIAKLVERGLLDYKAEIQKYWPEFAQNNKSNITLEMLMSHQAGLLSLGGASTSLAEYQDDWGKVEKLMAQATTDFPPGSAVAYHGLTFAMYIDAIIIRRVDPQHRNLSQFFDEEISKPLGFYLSPPTHRCRFYIGLPLREFYRATFLTAPPAWRMAIVFCDVISALARAPQVFNNPYAFAVGLGSANGFGPARSLAKIYDFVANGGSIAGQTLLSKPIVERLMTPLTLTLPSLSGLRMDFSLGLHVLNNSRGERMFGHPGYGGQIAAAVPKYGVGIAYLTNFLSINFGLVHDNYWELEKVFYECFESTRQAYTQRRQRRRKRRAVKMTKQLKCLVVL</sequence>
<evidence type="ECO:0000313" key="2">
    <source>
        <dbReference type="EMBL" id="PVD30181.1"/>
    </source>
</evidence>
<accession>A0A2T7P9U9</accession>
<feature type="domain" description="Beta-lactamase-related" evidence="1">
    <location>
        <begin position="47"/>
        <end position="402"/>
    </location>
</feature>
<dbReference type="PANTHER" id="PTHR43319">
    <property type="entry name" value="BETA-LACTAMASE-RELATED"/>
    <property type="match status" value="1"/>
</dbReference>